<dbReference type="PROSITE" id="PS50259">
    <property type="entry name" value="G_PROTEIN_RECEP_F3_4"/>
    <property type="match status" value="1"/>
</dbReference>
<evidence type="ECO:0000256" key="6">
    <source>
        <dbReference type="ARBA" id="ARBA00022989"/>
    </source>
</evidence>
<feature type="transmembrane region" description="Helical" evidence="12">
    <location>
        <begin position="833"/>
        <end position="857"/>
    </location>
</feature>
<accession>H3AKI4</accession>
<evidence type="ECO:0000256" key="1">
    <source>
        <dbReference type="ARBA" id="ARBA00004651"/>
    </source>
</evidence>
<comment type="subcellular location">
    <subcellularLocation>
        <location evidence="1">Cell membrane</location>
        <topology evidence="1">Multi-pass membrane protein</topology>
    </subcellularLocation>
</comment>
<sequence length="874" mass="97814">SPYCVVEMRLYTMLFLLISSPLVLQTTQLGCQMQVLTSKGYVRDGNIIIGGGYPLHIFSIYPETPFTALPNPATCQSFSFSAYQWVQTMIFTIDEINQNPNLLPNITLGFMIYDTCYLVTRALQGSFWIMTGQDEPIPNYRCNSHSQLAGIIGEARSRITIPMARLLGIYGYPQISYFATVPLLSDRRQFPSFFRTIPSDNFQSYGLVHLLLYFGWTWVGLLAGEDEYGLQGSQIVKEEMEKAGVCLAFSETIPLHYSKEKTQHIADVIKKSSAKAIIVFSTDSKWSPILTELVRQNVTGKVWIATESWSTSSLIFTKQNFKILRGTIGFAVRSGKIPGLKEFLISIYPAKSPDDIFIREFWEEAFGCKWSNPDSNETKPSTTTGKEPSFCTGTERLEDLSFEYSDVSSLQGSYNVYNAVYAIAHALHNLYSCKPGEGPFSGETCANILDFKPQQLLHYMKNVHFKNNAGEEIYFDANGDPPAVYDIINWHLTPDGTMKYIKVGSTDFSSPKGKCIKIDQSIIEWNEGHTKIPLSVCSESCLLGYRKAAREGEPICCFDCIRCSEGEITNHIDSAECLRCPDDHWSNEAKDQCILKSIEFLSYEDPMGATLTSVSISVALITATTLYIFIKYRDTPIVKANSRELSYLLLLALMLCFLCSLIFIGYPMRVTCMLRQAAFGIVFTLSVSCVLAKTFMVIIAFNATNPNSNLRKWIGPKLPITIVCVGTLLQVIICIAWLSSSPPFPEQDMKSQVGKIIIECNEGSVLAFWCMLGYMGLLAIISFIVAFLARKLPGSFNEAQFITFSMLVFVTVWLAFIPAYLSTRGKYMAAVEIFAILASSAGLLACIFFPKCYIIILKPHMNTKEYMMGKESSS</sequence>
<dbReference type="Pfam" id="PF01094">
    <property type="entry name" value="ANF_receptor"/>
    <property type="match status" value="1"/>
</dbReference>
<dbReference type="GeneTree" id="ENSGT00950000182788"/>
<evidence type="ECO:0000259" key="14">
    <source>
        <dbReference type="PROSITE" id="PS50259"/>
    </source>
</evidence>
<evidence type="ECO:0000256" key="12">
    <source>
        <dbReference type="SAM" id="Phobius"/>
    </source>
</evidence>
<dbReference type="InterPro" id="IPR038550">
    <property type="entry name" value="GPCR_3_9-Cys_sf"/>
</dbReference>
<dbReference type="Proteomes" id="UP000008672">
    <property type="component" value="Unassembled WGS sequence"/>
</dbReference>
<evidence type="ECO:0000256" key="10">
    <source>
        <dbReference type="ARBA" id="ARBA00023180"/>
    </source>
</evidence>
<keyword evidence="10" id="KW-0325">Glycoprotein</keyword>
<keyword evidence="9" id="KW-0675">Receptor</keyword>
<keyword evidence="16" id="KW-1185">Reference proteome</keyword>
<dbReference type="eggNOG" id="KOG1056">
    <property type="taxonomic scope" value="Eukaryota"/>
</dbReference>
<dbReference type="InParanoid" id="H3AKI4"/>
<evidence type="ECO:0000256" key="4">
    <source>
        <dbReference type="ARBA" id="ARBA00022692"/>
    </source>
</evidence>
<gene>
    <name evidence="15" type="primary">LOC102353649</name>
</gene>
<dbReference type="PRINTS" id="PR01535">
    <property type="entry name" value="VOMERONASL2R"/>
</dbReference>
<keyword evidence="4 12" id="KW-0812">Transmembrane</keyword>
<evidence type="ECO:0000256" key="2">
    <source>
        <dbReference type="ARBA" id="ARBA00007242"/>
    </source>
</evidence>
<dbReference type="CDD" id="cd06364">
    <property type="entry name" value="PBP1_CaSR"/>
    <property type="match status" value="1"/>
</dbReference>
<feature type="transmembrane region" description="Helical" evidence="12">
    <location>
        <begin position="678"/>
        <end position="699"/>
    </location>
</feature>
<proteinExistence type="inferred from homology"/>
<feature type="chain" id="PRO_5003580405" description="G-protein coupled receptors family 3 profile domain-containing protein" evidence="13">
    <location>
        <begin position="26"/>
        <end position="874"/>
    </location>
</feature>
<name>H3AKI4_LATCH</name>
<feature type="transmembrane region" description="Helical" evidence="12">
    <location>
        <begin position="720"/>
        <end position="739"/>
    </location>
</feature>
<reference evidence="15" key="3">
    <citation type="submission" date="2025-09" db="UniProtKB">
        <authorList>
            <consortium name="Ensembl"/>
        </authorList>
    </citation>
    <scope>IDENTIFICATION</scope>
</reference>
<feature type="transmembrane region" description="Helical" evidence="12">
    <location>
        <begin position="801"/>
        <end position="821"/>
    </location>
</feature>
<keyword evidence="6 12" id="KW-1133">Transmembrane helix</keyword>
<dbReference type="CDD" id="cd15283">
    <property type="entry name" value="7tmC_V2R_pheromone"/>
    <property type="match status" value="1"/>
</dbReference>
<dbReference type="Gene3D" id="2.10.50.30">
    <property type="entry name" value="GPCR, family 3, nine cysteines domain"/>
    <property type="match status" value="1"/>
</dbReference>
<keyword evidence="3" id="KW-1003">Cell membrane</keyword>
<dbReference type="Ensembl" id="ENSLACT00000010232.1">
    <property type="protein sequence ID" value="ENSLACP00000010155.1"/>
    <property type="gene ID" value="ENSLACG00000008951.1"/>
</dbReference>
<feature type="domain" description="G-protein coupled receptors family 3 profile" evidence="14">
    <location>
        <begin position="607"/>
        <end position="871"/>
    </location>
</feature>
<dbReference type="SUPFAM" id="SSF53822">
    <property type="entry name" value="Periplasmic binding protein-like I"/>
    <property type="match status" value="1"/>
</dbReference>
<evidence type="ECO:0000256" key="5">
    <source>
        <dbReference type="ARBA" id="ARBA00022729"/>
    </source>
</evidence>
<dbReference type="InterPro" id="IPR001828">
    <property type="entry name" value="ANF_lig-bd_rcpt"/>
</dbReference>
<dbReference type="PANTHER" id="PTHR24061:SF0">
    <property type="entry name" value="C-FAMILY ODORANT RECEPTOR OLFCT1"/>
    <property type="match status" value="1"/>
</dbReference>
<dbReference type="InterPro" id="IPR000068">
    <property type="entry name" value="GPCR_3_Ca_sens_rcpt-rel"/>
</dbReference>
<feature type="transmembrane region" description="Helical" evidence="12">
    <location>
        <begin position="607"/>
        <end position="630"/>
    </location>
</feature>
<dbReference type="EMBL" id="AFYH01112311">
    <property type="status" value="NOT_ANNOTATED_CDS"/>
    <property type="molecule type" value="Genomic_DNA"/>
</dbReference>
<feature type="transmembrane region" description="Helical" evidence="12">
    <location>
        <begin position="645"/>
        <end position="666"/>
    </location>
</feature>
<dbReference type="InterPro" id="IPR011500">
    <property type="entry name" value="GPCR_3_9-Cys_dom"/>
</dbReference>
<dbReference type="Gene3D" id="3.40.50.2300">
    <property type="match status" value="2"/>
</dbReference>
<keyword evidence="7" id="KW-0297">G-protein coupled receptor</keyword>
<dbReference type="PANTHER" id="PTHR24061">
    <property type="entry name" value="CALCIUM-SENSING RECEPTOR-RELATED"/>
    <property type="match status" value="1"/>
</dbReference>
<keyword evidence="8 12" id="KW-0472">Membrane</keyword>
<dbReference type="FunFam" id="3.40.50.2300:FF:000519">
    <property type="entry name" value="Vomeronasal 2 receptor, a18"/>
    <property type="match status" value="1"/>
</dbReference>
<evidence type="ECO:0000256" key="9">
    <source>
        <dbReference type="ARBA" id="ARBA00023170"/>
    </source>
</evidence>
<dbReference type="GO" id="GO:0004930">
    <property type="term" value="F:G protein-coupled receptor activity"/>
    <property type="evidence" value="ECO:0007669"/>
    <property type="project" value="UniProtKB-KW"/>
</dbReference>
<dbReference type="InterPro" id="IPR000337">
    <property type="entry name" value="GPCR_3"/>
</dbReference>
<dbReference type="PRINTS" id="PR00248">
    <property type="entry name" value="GPCRMGR"/>
</dbReference>
<dbReference type="OMA" id="EYHTPRF"/>
<keyword evidence="11" id="KW-0807">Transducer</keyword>
<evidence type="ECO:0000313" key="15">
    <source>
        <dbReference type="Ensembl" id="ENSLACP00000010155.1"/>
    </source>
</evidence>
<dbReference type="AlphaFoldDB" id="H3AKI4"/>
<dbReference type="EMBL" id="AFYH01112310">
    <property type="status" value="NOT_ANNOTATED_CDS"/>
    <property type="molecule type" value="Genomic_DNA"/>
</dbReference>
<dbReference type="InterPro" id="IPR004073">
    <property type="entry name" value="GPCR_3_vmron_rcpt_2"/>
</dbReference>
<dbReference type="HOGENOM" id="CLU_005389_5_0_1"/>
<evidence type="ECO:0000256" key="7">
    <source>
        <dbReference type="ARBA" id="ARBA00023040"/>
    </source>
</evidence>
<dbReference type="InterPro" id="IPR017978">
    <property type="entry name" value="GPCR_3_C"/>
</dbReference>
<dbReference type="FunFam" id="2.10.50.30:FF:000002">
    <property type="entry name" value="Vomeronasal 2 receptor, h1"/>
    <property type="match status" value="1"/>
</dbReference>
<organism evidence="15 16">
    <name type="scientific">Latimeria chalumnae</name>
    <name type="common">Coelacanth</name>
    <dbReference type="NCBI Taxonomy" id="7897"/>
    <lineage>
        <taxon>Eukaryota</taxon>
        <taxon>Metazoa</taxon>
        <taxon>Chordata</taxon>
        <taxon>Craniata</taxon>
        <taxon>Vertebrata</taxon>
        <taxon>Euteleostomi</taxon>
        <taxon>Coelacanthiformes</taxon>
        <taxon>Coelacanthidae</taxon>
        <taxon>Latimeria</taxon>
    </lineage>
</organism>
<feature type="signal peptide" evidence="13">
    <location>
        <begin position="1"/>
        <end position="25"/>
    </location>
</feature>
<dbReference type="FunFam" id="3.40.50.2300:FF:000125">
    <property type="entry name" value="Vomeronasal 2, receptor 88"/>
    <property type="match status" value="1"/>
</dbReference>
<reference evidence="15" key="2">
    <citation type="submission" date="2025-08" db="UniProtKB">
        <authorList>
            <consortium name="Ensembl"/>
        </authorList>
    </citation>
    <scope>IDENTIFICATION</scope>
</reference>
<dbReference type="Pfam" id="PF00003">
    <property type="entry name" value="7tm_3"/>
    <property type="match status" value="1"/>
</dbReference>
<feature type="transmembrane region" description="Helical" evidence="12">
    <location>
        <begin position="766"/>
        <end position="789"/>
    </location>
</feature>
<dbReference type="Pfam" id="PF07562">
    <property type="entry name" value="NCD3G"/>
    <property type="match status" value="1"/>
</dbReference>
<evidence type="ECO:0000256" key="13">
    <source>
        <dbReference type="SAM" id="SignalP"/>
    </source>
</evidence>
<evidence type="ECO:0000256" key="8">
    <source>
        <dbReference type="ARBA" id="ARBA00023136"/>
    </source>
</evidence>
<protein>
    <recommendedName>
        <fullName evidence="14">G-protein coupled receptors family 3 profile domain-containing protein</fullName>
    </recommendedName>
</protein>
<keyword evidence="5 13" id="KW-0732">Signal</keyword>
<evidence type="ECO:0000256" key="11">
    <source>
        <dbReference type="ARBA" id="ARBA00023224"/>
    </source>
</evidence>
<comment type="similarity">
    <text evidence="2">Belongs to the G-protein coupled receptor 3 family.</text>
</comment>
<evidence type="ECO:0000313" key="16">
    <source>
        <dbReference type="Proteomes" id="UP000008672"/>
    </source>
</evidence>
<reference evidence="16" key="1">
    <citation type="submission" date="2011-08" db="EMBL/GenBank/DDBJ databases">
        <title>The draft genome of Latimeria chalumnae.</title>
        <authorList>
            <person name="Di Palma F."/>
            <person name="Alfoldi J."/>
            <person name="Johnson J."/>
            <person name="Berlin A."/>
            <person name="Gnerre S."/>
            <person name="Jaffe D."/>
            <person name="MacCallum I."/>
            <person name="Young S."/>
            <person name="Walker B.J."/>
            <person name="Lander E."/>
            <person name="Lindblad-Toh K."/>
        </authorList>
    </citation>
    <scope>NUCLEOTIDE SEQUENCE [LARGE SCALE GENOMIC DNA]</scope>
    <source>
        <strain evidence="16">Wild caught</strain>
    </source>
</reference>
<dbReference type="FunFam" id="3.40.50.2300:FF:000728">
    <property type="entry name" value="Uncharacterized protein"/>
    <property type="match status" value="1"/>
</dbReference>
<dbReference type="InterPro" id="IPR028082">
    <property type="entry name" value="Peripla_BP_I"/>
</dbReference>
<dbReference type="GO" id="GO:0005886">
    <property type="term" value="C:plasma membrane"/>
    <property type="evidence" value="ECO:0007669"/>
    <property type="project" value="UniProtKB-SubCell"/>
</dbReference>
<evidence type="ECO:0000256" key="3">
    <source>
        <dbReference type="ARBA" id="ARBA00022475"/>
    </source>
</evidence>